<evidence type="ECO:0000256" key="1">
    <source>
        <dbReference type="SAM" id="SignalP"/>
    </source>
</evidence>
<protein>
    <submittedName>
        <fullName evidence="2">Uncharacterized protein</fullName>
    </submittedName>
</protein>
<feature type="chain" id="PRO_5046584991" evidence="1">
    <location>
        <begin position="27"/>
        <end position="116"/>
    </location>
</feature>
<accession>A0ABT1H0H2</accession>
<reference evidence="2 3" key="1">
    <citation type="submission" date="2022-06" db="EMBL/GenBank/DDBJ databases">
        <title>Genomic Encyclopedia of Archaeal and Bacterial Type Strains, Phase II (KMG-II): from individual species to whole genera.</title>
        <authorList>
            <person name="Goeker M."/>
        </authorList>
    </citation>
    <scope>NUCLEOTIDE SEQUENCE [LARGE SCALE GENOMIC DNA]</scope>
    <source>
        <strain evidence="2 3">DSM 45037</strain>
    </source>
</reference>
<evidence type="ECO:0000313" key="2">
    <source>
        <dbReference type="EMBL" id="MCP2160744.1"/>
    </source>
</evidence>
<organism evidence="2 3">
    <name type="scientific">Williamsia serinedens</name>
    <dbReference type="NCBI Taxonomy" id="391736"/>
    <lineage>
        <taxon>Bacteria</taxon>
        <taxon>Bacillati</taxon>
        <taxon>Actinomycetota</taxon>
        <taxon>Actinomycetes</taxon>
        <taxon>Mycobacteriales</taxon>
        <taxon>Nocardiaceae</taxon>
        <taxon>Williamsia</taxon>
    </lineage>
</organism>
<dbReference type="RefSeq" id="WP_253654310.1">
    <property type="nucleotide sequence ID" value="NZ_BAAAOE010000003.1"/>
</dbReference>
<feature type="signal peptide" evidence="1">
    <location>
        <begin position="1"/>
        <end position="26"/>
    </location>
</feature>
<dbReference type="EMBL" id="JAMTCG010000003">
    <property type="protein sequence ID" value="MCP2160744.1"/>
    <property type="molecule type" value="Genomic_DNA"/>
</dbReference>
<sequence>MRRMLTAAAALATVGAAVVIAPAASAAPAVPDLSLSITRNSCDITVTNVGGATATGVSLYSLTFGRLSTFPTTLAPGQASTYHIFDCPPGSPYPDAFLTTSANGDLNPFNNAGLLI</sequence>
<proteinExistence type="predicted"/>
<evidence type="ECO:0000313" key="3">
    <source>
        <dbReference type="Proteomes" id="UP001205740"/>
    </source>
</evidence>
<dbReference type="Proteomes" id="UP001205740">
    <property type="component" value="Unassembled WGS sequence"/>
</dbReference>
<comment type="caution">
    <text evidence="2">The sequence shown here is derived from an EMBL/GenBank/DDBJ whole genome shotgun (WGS) entry which is preliminary data.</text>
</comment>
<name>A0ABT1H0H2_9NOCA</name>
<gene>
    <name evidence="2" type="ORF">LX12_001931</name>
</gene>
<keyword evidence="1" id="KW-0732">Signal</keyword>
<keyword evidence="3" id="KW-1185">Reference proteome</keyword>